<dbReference type="CDD" id="cd07185">
    <property type="entry name" value="OmpA_C-like"/>
    <property type="match status" value="1"/>
</dbReference>
<dbReference type="KEGG" id="ccro:CMC5_065030"/>
<sequence>MLLRRSTRALVLGVALIAGFGGPGCGYSEEEMQAKIRELENLRNQLSSEQAQSKKTRAELEEASAKVDQLKAQLKAAGVDISNLNANLEQQARALEDYRKRAEQLEAIKKRFELLRDKLQALTKLGLNVTVRNNRMVIQMPGDVLFDSGRETLKKDGQDIILKVAEVIRNDSGLASRSFQVAGHTDDAPLQGGRFKDNWGLSVMRAREVLAFLVTPVEKGGGGLNATRWSAAGFSDTDPIKPNDSPENKQANRRCEIVVVPNVEEMLDLKTLVQ</sequence>
<feature type="domain" description="OmpA-like" evidence="3">
    <location>
        <begin position="133"/>
        <end position="263"/>
    </location>
</feature>
<evidence type="ECO:0000313" key="4">
    <source>
        <dbReference type="EMBL" id="AKT42280.1"/>
    </source>
</evidence>
<dbReference type="PANTHER" id="PTHR30329:SF21">
    <property type="entry name" value="LIPOPROTEIN YIAD-RELATED"/>
    <property type="match status" value="1"/>
</dbReference>
<evidence type="ECO:0000256" key="2">
    <source>
        <dbReference type="SAM" id="Coils"/>
    </source>
</evidence>
<keyword evidence="1" id="KW-0472">Membrane</keyword>
<protein>
    <submittedName>
        <fullName evidence="4">Membrane protein</fullName>
    </submittedName>
</protein>
<evidence type="ECO:0000259" key="3">
    <source>
        <dbReference type="PROSITE" id="PS51123"/>
    </source>
</evidence>
<dbReference type="PROSITE" id="PS51123">
    <property type="entry name" value="OMPA_2"/>
    <property type="match status" value="1"/>
</dbReference>
<proteinExistence type="predicted"/>
<evidence type="ECO:0000256" key="1">
    <source>
        <dbReference type="PROSITE-ProRule" id="PRU00473"/>
    </source>
</evidence>
<dbReference type="InterPro" id="IPR006665">
    <property type="entry name" value="OmpA-like"/>
</dbReference>
<dbReference type="Proteomes" id="UP000067626">
    <property type="component" value="Chromosome"/>
</dbReference>
<dbReference type="PANTHER" id="PTHR30329">
    <property type="entry name" value="STATOR ELEMENT OF FLAGELLAR MOTOR COMPLEX"/>
    <property type="match status" value="1"/>
</dbReference>
<dbReference type="InterPro" id="IPR036737">
    <property type="entry name" value="OmpA-like_sf"/>
</dbReference>
<dbReference type="STRING" id="52.CMC5_065030"/>
<feature type="coiled-coil region" evidence="2">
    <location>
        <begin position="25"/>
        <end position="125"/>
    </location>
</feature>
<dbReference type="OrthoDB" id="9783110at2"/>
<dbReference type="AlphaFoldDB" id="A0A0K1EN02"/>
<evidence type="ECO:0000313" key="5">
    <source>
        <dbReference type="Proteomes" id="UP000067626"/>
    </source>
</evidence>
<dbReference type="Gene3D" id="3.30.1330.60">
    <property type="entry name" value="OmpA-like domain"/>
    <property type="match status" value="1"/>
</dbReference>
<dbReference type="InterPro" id="IPR050330">
    <property type="entry name" value="Bact_OuterMem_StrucFunc"/>
</dbReference>
<keyword evidence="5" id="KW-1185">Reference proteome</keyword>
<accession>A0A0K1EN02</accession>
<gene>
    <name evidence="4" type="ORF">CMC5_065030</name>
</gene>
<reference evidence="4 5" key="1">
    <citation type="submission" date="2015-07" db="EMBL/GenBank/DDBJ databases">
        <title>Genome analysis of myxobacterium Chondromyces crocatus Cm c5 reveals a high potential for natural compound synthesis and the genetic basis for the loss of fruiting body formation.</title>
        <authorList>
            <person name="Zaburannyi N."/>
            <person name="Bunk B."/>
            <person name="Maier J."/>
            <person name="Overmann J."/>
            <person name="Mueller R."/>
        </authorList>
    </citation>
    <scope>NUCLEOTIDE SEQUENCE [LARGE SCALE GENOMIC DNA]</scope>
    <source>
        <strain evidence="4 5">Cm c5</strain>
    </source>
</reference>
<organism evidence="4 5">
    <name type="scientific">Chondromyces crocatus</name>
    <dbReference type="NCBI Taxonomy" id="52"/>
    <lineage>
        <taxon>Bacteria</taxon>
        <taxon>Pseudomonadati</taxon>
        <taxon>Myxococcota</taxon>
        <taxon>Polyangia</taxon>
        <taxon>Polyangiales</taxon>
        <taxon>Polyangiaceae</taxon>
        <taxon>Chondromyces</taxon>
    </lineage>
</organism>
<dbReference type="Pfam" id="PF00691">
    <property type="entry name" value="OmpA"/>
    <property type="match status" value="1"/>
</dbReference>
<dbReference type="EMBL" id="CP012159">
    <property type="protein sequence ID" value="AKT42280.1"/>
    <property type="molecule type" value="Genomic_DNA"/>
</dbReference>
<dbReference type="GO" id="GO:0016020">
    <property type="term" value="C:membrane"/>
    <property type="evidence" value="ECO:0007669"/>
    <property type="project" value="UniProtKB-UniRule"/>
</dbReference>
<keyword evidence="2" id="KW-0175">Coiled coil</keyword>
<name>A0A0K1EN02_CHOCO</name>
<dbReference type="SUPFAM" id="SSF103088">
    <property type="entry name" value="OmpA-like"/>
    <property type="match status" value="1"/>
</dbReference>